<dbReference type="PANTHER" id="PTHR42718">
    <property type="entry name" value="MAJOR FACILITATOR SUPERFAMILY MULTIDRUG TRANSPORTER MFSC"/>
    <property type="match status" value="1"/>
</dbReference>
<dbReference type="Pfam" id="PF07690">
    <property type="entry name" value="MFS_1"/>
    <property type="match status" value="1"/>
</dbReference>
<feature type="transmembrane region" description="Helical" evidence="7">
    <location>
        <begin position="206"/>
        <end position="225"/>
    </location>
</feature>
<feature type="transmembrane region" description="Helical" evidence="7">
    <location>
        <begin position="174"/>
        <end position="194"/>
    </location>
</feature>
<dbReference type="PATRIC" id="fig|1353534.3.peg.3875"/>
<keyword evidence="5 7" id="KW-1133">Transmembrane helix</keyword>
<feature type="transmembrane region" description="Helical" evidence="7">
    <location>
        <begin position="302"/>
        <end position="324"/>
    </location>
</feature>
<dbReference type="GO" id="GO:0022857">
    <property type="term" value="F:transmembrane transporter activity"/>
    <property type="evidence" value="ECO:0007669"/>
    <property type="project" value="InterPro"/>
</dbReference>
<feature type="transmembrane region" description="Helical" evidence="7">
    <location>
        <begin position="115"/>
        <end position="135"/>
    </location>
</feature>
<feature type="transmembrane region" description="Helical" evidence="7">
    <location>
        <begin position="362"/>
        <end position="380"/>
    </location>
</feature>
<comment type="subcellular location">
    <subcellularLocation>
        <location evidence="1">Cell membrane</location>
        <topology evidence="1">Multi-pass membrane protein</topology>
    </subcellularLocation>
</comment>
<evidence type="ECO:0000256" key="2">
    <source>
        <dbReference type="ARBA" id="ARBA00022448"/>
    </source>
</evidence>
<feature type="transmembrane region" description="Helical" evidence="7">
    <location>
        <begin position="231"/>
        <end position="251"/>
    </location>
</feature>
<feature type="domain" description="Major facilitator superfamily (MFS) profile" evidence="8">
    <location>
        <begin position="20"/>
        <end position="476"/>
    </location>
</feature>
<dbReference type="EMBL" id="LROS01000077">
    <property type="protein sequence ID" value="OBR89829.1"/>
    <property type="molecule type" value="Genomic_DNA"/>
</dbReference>
<sequence length="485" mass="52744">MEERLEESNYQQRTYNVVPITIALIMAGFLCMLNETLLNMALKNLMVQFSISANTVQWLSTGYMLIMGIAIPVSALLIQSFTTRQLFLTSVTIFLVGTVISGFSTAFSILLVGRLIQAIGTGILIPNIVNTLLIINPIEKRGKALGIFNLVMFCAPAIGPTLSGLIIQSLNWRWLFFIILPFSVISLALGYKYVENVTELTKPPIDLLSIVLSTIGFGGFIYGVSNIGSSYTYLIAAPIIISCIALAIFVLRQLHMSQPMLDMHPFKESMFSLGCILMIIMHMINFATMLILPMFLEGALGLAAFTAGLLMLPGGFINGIISPISGHLYDKFGPKALIIPGYAISTITFFLLSRFVSMSITIPVIIVLHCLSLIAVGLINTPIQTNSLNQLSPKYYPHGTAIMNTLQQIAGAFGTSLFVAIMSASQKKYLFAAGNPSNAKSQALSLVFGVKHAFTIETFVLVIALILSLFIANNAINKKSKSSRA</sequence>
<keyword evidence="2" id="KW-0813">Transport</keyword>
<evidence type="ECO:0000256" key="3">
    <source>
        <dbReference type="ARBA" id="ARBA00022475"/>
    </source>
</evidence>
<dbReference type="CDD" id="cd17503">
    <property type="entry name" value="MFS_LmrB_MDR_like"/>
    <property type="match status" value="1"/>
</dbReference>
<feature type="transmembrane region" description="Helical" evidence="7">
    <location>
        <begin position="62"/>
        <end position="79"/>
    </location>
</feature>
<feature type="transmembrane region" description="Helical" evidence="7">
    <location>
        <begin position="147"/>
        <end position="168"/>
    </location>
</feature>
<evidence type="ECO:0000259" key="8">
    <source>
        <dbReference type="PROSITE" id="PS50850"/>
    </source>
</evidence>
<dbReference type="PROSITE" id="PS50850">
    <property type="entry name" value="MFS"/>
    <property type="match status" value="1"/>
</dbReference>
<feature type="transmembrane region" description="Helical" evidence="7">
    <location>
        <begin position="20"/>
        <end position="42"/>
    </location>
</feature>
<feature type="transmembrane region" description="Helical" evidence="7">
    <location>
        <begin position="271"/>
        <end position="296"/>
    </location>
</feature>
<dbReference type="InterPro" id="IPR004638">
    <property type="entry name" value="EmrB-like"/>
</dbReference>
<proteinExistence type="predicted"/>
<feature type="transmembrane region" description="Helical" evidence="7">
    <location>
        <begin position="86"/>
        <end position="109"/>
    </location>
</feature>
<evidence type="ECO:0000256" key="7">
    <source>
        <dbReference type="SAM" id="Phobius"/>
    </source>
</evidence>
<evidence type="ECO:0000256" key="1">
    <source>
        <dbReference type="ARBA" id="ARBA00004651"/>
    </source>
</evidence>
<dbReference type="PANTHER" id="PTHR42718:SF43">
    <property type="entry name" value="LINCOMYCIN RESISTANCE PROTEIN LMRB"/>
    <property type="match status" value="1"/>
</dbReference>
<dbReference type="AlphaFoldDB" id="A0A1A6AID1"/>
<keyword evidence="10" id="KW-1185">Reference proteome</keyword>
<dbReference type="InterPro" id="IPR036259">
    <property type="entry name" value="MFS_trans_sf"/>
</dbReference>
<evidence type="ECO:0000313" key="10">
    <source>
        <dbReference type="Proteomes" id="UP000093954"/>
    </source>
</evidence>
<dbReference type="GO" id="GO:0005886">
    <property type="term" value="C:plasma membrane"/>
    <property type="evidence" value="ECO:0007669"/>
    <property type="project" value="UniProtKB-SubCell"/>
</dbReference>
<dbReference type="Gene3D" id="1.20.1720.10">
    <property type="entry name" value="Multidrug resistance protein D"/>
    <property type="match status" value="1"/>
</dbReference>
<accession>A0A1A6AID1</accession>
<feature type="transmembrane region" description="Helical" evidence="7">
    <location>
        <begin position="401"/>
        <end position="421"/>
    </location>
</feature>
<evidence type="ECO:0000256" key="4">
    <source>
        <dbReference type="ARBA" id="ARBA00022692"/>
    </source>
</evidence>
<feature type="transmembrane region" description="Helical" evidence="7">
    <location>
        <begin position="454"/>
        <end position="476"/>
    </location>
</feature>
<organism evidence="9 10">
    <name type="scientific">Clostridium ragsdalei P11</name>
    <dbReference type="NCBI Taxonomy" id="1353534"/>
    <lineage>
        <taxon>Bacteria</taxon>
        <taxon>Bacillati</taxon>
        <taxon>Bacillota</taxon>
        <taxon>Clostridia</taxon>
        <taxon>Eubacteriales</taxon>
        <taxon>Clostridiaceae</taxon>
        <taxon>Clostridium</taxon>
    </lineage>
</organism>
<evidence type="ECO:0000313" key="9">
    <source>
        <dbReference type="EMBL" id="OBR89829.1"/>
    </source>
</evidence>
<gene>
    <name evidence="9" type="primary">emrB_5</name>
    <name evidence="9" type="ORF">CLRAG_38060</name>
</gene>
<protein>
    <submittedName>
        <fullName evidence="9">Multidrug export protein EmrB</fullName>
    </submittedName>
</protein>
<dbReference type="InterPro" id="IPR011701">
    <property type="entry name" value="MFS"/>
</dbReference>
<comment type="caution">
    <text evidence="9">The sequence shown here is derived from an EMBL/GenBank/DDBJ whole genome shotgun (WGS) entry which is preliminary data.</text>
</comment>
<keyword evidence="4 7" id="KW-0812">Transmembrane</keyword>
<name>A0A1A6AID1_9CLOT</name>
<dbReference type="RefSeq" id="WP_065079826.1">
    <property type="nucleotide sequence ID" value="NZ_LROS01000077.1"/>
</dbReference>
<dbReference type="InterPro" id="IPR020846">
    <property type="entry name" value="MFS_dom"/>
</dbReference>
<reference evidence="9 10" key="1">
    <citation type="journal article" date="2012" name="Front. Microbiol.">
        <title>Draft Genome Sequence of the Virulent Strain 01-B526 of the Fish Pathogen Aeromonas salmonicida.</title>
        <authorList>
            <person name="Charette S.J."/>
            <person name="Brochu F."/>
            <person name="Boyle B."/>
            <person name="Filion G."/>
            <person name="Tanaka K.H."/>
            <person name="Derome N."/>
        </authorList>
    </citation>
    <scope>NUCLEOTIDE SEQUENCE [LARGE SCALE GENOMIC DNA]</scope>
    <source>
        <strain evidence="9 10">P11</strain>
    </source>
</reference>
<dbReference type="NCBIfam" id="TIGR00711">
    <property type="entry name" value="efflux_EmrB"/>
    <property type="match status" value="1"/>
</dbReference>
<feature type="transmembrane region" description="Helical" evidence="7">
    <location>
        <begin position="336"/>
        <end position="356"/>
    </location>
</feature>
<evidence type="ECO:0000256" key="5">
    <source>
        <dbReference type="ARBA" id="ARBA00022989"/>
    </source>
</evidence>
<dbReference type="Gene3D" id="1.20.1250.20">
    <property type="entry name" value="MFS general substrate transporter like domains"/>
    <property type="match status" value="1"/>
</dbReference>
<dbReference type="Proteomes" id="UP000093954">
    <property type="component" value="Unassembled WGS sequence"/>
</dbReference>
<evidence type="ECO:0000256" key="6">
    <source>
        <dbReference type="ARBA" id="ARBA00023136"/>
    </source>
</evidence>
<dbReference type="PRINTS" id="PR01036">
    <property type="entry name" value="TCRTETB"/>
</dbReference>
<dbReference type="SUPFAM" id="SSF103473">
    <property type="entry name" value="MFS general substrate transporter"/>
    <property type="match status" value="2"/>
</dbReference>
<keyword evidence="3" id="KW-1003">Cell membrane</keyword>
<keyword evidence="6 7" id="KW-0472">Membrane</keyword>